<evidence type="ECO:0000313" key="2">
    <source>
        <dbReference type="EMBL" id="SOQ37547.1"/>
    </source>
</evidence>
<reference evidence="2" key="1">
    <citation type="submission" date="2016-07" db="EMBL/GenBank/DDBJ databases">
        <authorList>
            <person name="Bretaudeau A."/>
        </authorList>
    </citation>
    <scope>NUCLEOTIDE SEQUENCE</scope>
    <source>
        <strain evidence="2">Rice</strain>
        <tissue evidence="2">Whole body</tissue>
    </source>
</reference>
<protein>
    <submittedName>
        <fullName evidence="2">SFRICE_012510</fullName>
    </submittedName>
</protein>
<sequence>MTSLALGEARGSVRLLLTKNHPVPTPAFRTGAPRVLESTYAAVELPQTYTIYLCIETKQRVTSLPLLELKTGYLPCFSNSMSFRYFGTVASAMITDELIELEKHGKYPVLSSNTSVSDHVRKGIEVLTGSERIRCLRKPDSTAVSELHLAPLRSPSISLPSPSRNNRPKSSPALGKARVSVRLLLTKNHHVLTPAF</sequence>
<dbReference type="AlphaFoldDB" id="A0A2H1V9P1"/>
<gene>
    <name evidence="2" type="ORF">SFRICE_012510</name>
</gene>
<proteinExistence type="predicted"/>
<feature type="compositionally biased region" description="Low complexity" evidence="1">
    <location>
        <begin position="155"/>
        <end position="172"/>
    </location>
</feature>
<dbReference type="EMBL" id="ODYU01001408">
    <property type="protein sequence ID" value="SOQ37547.1"/>
    <property type="molecule type" value="Genomic_DNA"/>
</dbReference>
<feature type="region of interest" description="Disordered" evidence="1">
    <location>
        <begin position="155"/>
        <end position="174"/>
    </location>
</feature>
<accession>A0A2H1V9P1</accession>
<name>A0A2H1V9P1_SPOFR</name>
<evidence type="ECO:0000256" key="1">
    <source>
        <dbReference type="SAM" id="MobiDB-lite"/>
    </source>
</evidence>
<organism evidence="2">
    <name type="scientific">Spodoptera frugiperda</name>
    <name type="common">Fall armyworm</name>
    <dbReference type="NCBI Taxonomy" id="7108"/>
    <lineage>
        <taxon>Eukaryota</taxon>
        <taxon>Metazoa</taxon>
        <taxon>Ecdysozoa</taxon>
        <taxon>Arthropoda</taxon>
        <taxon>Hexapoda</taxon>
        <taxon>Insecta</taxon>
        <taxon>Pterygota</taxon>
        <taxon>Neoptera</taxon>
        <taxon>Endopterygota</taxon>
        <taxon>Lepidoptera</taxon>
        <taxon>Glossata</taxon>
        <taxon>Ditrysia</taxon>
        <taxon>Noctuoidea</taxon>
        <taxon>Noctuidae</taxon>
        <taxon>Amphipyrinae</taxon>
        <taxon>Spodoptera</taxon>
    </lineage>
</organism>